<gene>
    <name evidence="3" type="ORF">ACFPIJ_37855</name>
</gene>
<evidence type="ECO:0000256" key="2">
    <source>
        <dbReference type="SAM" id="Phobius"/>
    </source>
</evidence>
<comment type="caution">
    <text evidence="3">The sequence shown here is derived from an EMBL/GenBank/DDBJ whole genome shotgun (WGS) entry which is preliminary data.</text>
</comment>
<feature type="compositionally biased region" description="Polar residues" evidence="1">
    <location>
        <begin position="43"/>
        <end position="58"/>
    </location>
</feature>
<protein>
    <submittedName>
        <fullName evidence="3">Uncharacterized protein</fullName>
    </submittedName>
</protein>
<proteinExistence type="predicted"/>
<dbReference type="EMBL" id="JBHSIU010000053">
    <property type="protein sequence ID" value="MFC5003575.1"/>
    <property type="molecule type" value="Genomic_DNA"/>
</dbReference>
<accession>A0ABV9W6M5</accession>
<keyword evidence="2" id="KW-0472">Membrane</keyword>
<dbReference type="Proteomes" id="UP001595912">
    <property type="component" value="Unassembled WGS sequence"/>
</dbReference>
<evidence type="ECO:0000256" key="1">
    <source>
        <dbReference type="SAM" id="MobiDB-lite"/>
    </source>
</evidence>
<name>A0ABV9W6M5_9ACTN</name>
<reference evidence="4" key="1">
    <citation type="journal article" date="2019" name="Int. J. Syst. Evol. Microbiol.">
        <title>The Global Catalogue of Microorganisms (GCM) 10K type strain sequencing project: providing services to taxonomists for standard genome sequencing and annotation.</title>
        <authorList>
            <consortium name="The Broad Institute Genomics Platform"/>
            <consortium name="The Broad Institute Genome Sequencing Center for Infectious Disease"/>
            <person name="Wu L."/>
            <person name="Ma J."/>
        </authorList>
    </citation>
    <scope>NUCLEOTIDE SEQUENCE [LARGE SCALE GENOMIC DNA]</scope>
    <source>
        <strain evidence="4">CGMCC 4.7152</strain>
    </source>
</reference>
<feature type="transmembrane region" description="Helical" evidence="2">
    <location>
        <begin position="64"/>
        <end position="86"/>
    </location>
</feature>
<evidence type="ECO:0000313" key="4">
    <source>
        <dbReference type="Proteomes" id="UP001595912"/>
    </source>
</evidence>
<keyword evidence="4" id="KW-1185">Reference proteome</keyword>
<feature type="region of interest" description="Disordered" evidence="1">
    <location>
        <begin position="1"/>
        <end position="58"/>
    </location>
</feature>
<keyword evidence="2" id="KW-1133">Transmembrane helix</keyword>
<keyword evidence="2" id="KW-0812">Transmembrane</keyword>
<dbReference type="RefSeq" id="WP_380122658.1">
    <property type="nucleotide sequence ID" value="NZ_JBHSIU010000053.1"/>
</dbReference>
<organism evidence="3 4">
    <name type="scientific">Dactylosporangium cerinum</name>
    <dbReference type="NCBI Taxonomy" id="1434730"/>
    <lineage>
        <taxon>Bacteria</taxon>
        <taxon>Bacillati</taxon>
        <taxon>Actinomycetota</taxon>
        <taxon>Actinomycetes</taxon>
        <taxon>Micromonosporales</taxon>
        <taxon>Micromonosporaceae</taxon>
        <taxon>Dactylosporangium</taxon>
    </lineage>
</organism>
<evidence type="ECO:0000313" key="3">
    <source>
        <dbReference type="EMBL" id="MFC5003575.1"/>
    </source>
</evidence>
<sequence length="109" mass="11113">MPRETTVPARMPDLADNPVSPTVPAPAQRQTVPRQTVPAPAPRQTTPRQTVPASAPAQVSSTTAWWIAAGVIIVALAVAAGILVGLSLAQRDGQDLPGGTHSRPASPAG</sequence>